<feature type="compositionally biased region" description="Low complexity" evidence="1">
    <location>
        <begin position="233"/>
        <end position="243"/>
    </location>
</feature>
<dbReference type="OrthoDB" id="5348404at2759"/>
<dbReference type="GO" id="GO:0003676">
    <property type="term" value="F:nucleic acid binding"/>
    <property type="evidence" value="ECO:0007669"/>
    <property type="project" value="InterPro"/>
</dbReference>
<feature type="compositionally biased region" description="Low complexity" evidence="1">
    <location>
        <begin position="55"/>
        <end position="67"/>
    </location>
</feature>
<feature type="compositionally biased region" description="Low complexity" evidence="1">
    <location>
        <begin position="257"/>
        <end position="266"/>
    </location>
</feature>
<dbReference type="PANTHER" id="PTHR47031:SF3">
    <property type="entry name" value="SAP DOMAIN-CONTAINING PROTEIN"/>
    <property type="match status" value="1"/>
</dbReference>
<feature type="region of interest" description="Disordered" evidence="1">
    <location>
        <begin position="39"/>
        <end position="298"/>
    </location>
</feature>
<dbReference type="Pfam" id="PF16294">
    <property type="entry name" value="RSB_motif"/>
    <property type="match status" value="1"/>
</dbReference>
<feature type="domain" description="SAP" evidence="2">
    <location>
        <begin position="4"/>
        <end position="41"/>
    </location>
</feature>
<protein>
    <submittedName>
        <fullName evidence="3">SAP domain protein</fullName>
    </submittedName>
</protein>
<dbReference type="InterPro" id="IPR036361">
    <property type="entry name" value="SAP_dom_sf"/>
</dbReference>
<evidence type="ECO:0000256" key="1">
    <source>
        <dbReference type="SAM" id="MobiDB-lite"/>
    </source>
</evidence>
<feature type="compositionally biased region" description="Basic and acidic residues" evidence="1">
    <location>
        <begin position="39"/>
        <end position="52"/>
    </location>
</feature>
<evidence type="ECO:0000313" key="4">
    <source>
        <dbReference type="Proteomes" id="UP000242877"/>
    </source>
</evidence>
<feature type="compositionally biased region" description="Gly residues" evidence="1">
    <location>
        <begin position="566"/>
        <end position="577"/>
    </location>
</feature>
<sequence>MATDYSSWKVVDLKAELRRRDVPQTGLRLKQQIIDKLVELDENKDKNSDHENGNTAATASDDAPTTAEPDQPVAKSPSVAAQRDSSTPEGPVVDQEQTPHQTDVRPSSTTPNLQNPRADHDLIDGKEENTDTKSAHIEESPRIAQTESLDNPSNERKEEPPTDQATAQLTSPVQSDQMQVDDETAPQEDTQLNSTTSNVTHEQTTGESRKRRRSESVSSTQAITKKAKETTESTETTSDIITDVQTPAPAPAPAPEPALATVSKSPEPAERPESESVIPAEPIAKETSPTPNAPTPIETDNALAEAQERLVAPSLHPPTRSLYICNLMRPVQPVALKSHLAAIATPSGEEQSTDIIQNFFLDQIRSHCFVTFTDVASAVRARSLLHDEVWPNESMRKPLWIDFIPDDRVQEWIDMEQGGSTPSSGFSRASGTKRWEVVYNTSGNDVEVHLRSIGGPTAQQQTTTANPPAPPRREQLVESKPSRQTGQGFKALDELFKFTTAKPRLYYMPVSRDVVDRRLNRFDDLARSGAAVAPAEFRGANELRRYTFHDDDRWVCAGNDISPFGGRRGGGGGGGGGRGRRGRRGGGRFRDSWRGRG</sequence>
<dbReference type="Gene3D" id="3.30.70.330">
    <property type="match status" value="1"/>
</dbReference>
<feature type="compositionally biased region" description="Basic and acidic residues" evidence="1">
    <location>
        <begin position="588"/>
        <end position="597"/>
    </location>
</feature>
<dbReference type="Gene3D" id="1.10.720.30">
    <property type="entry name" value="SAP domain"/>
    <property type="match status" value="1"/>
</dbReference>
<feature type="compositionally biased region" description="Basic and acidic residues" evidence="1">
    <location>
        <begin position="471"/>
        <end position="481"/>
    </location>
</feature>
<dbReference type="InterPro" id="IPR012677">
    <property type="entry name" value="Nucleotide-bd_a/b_plait_sf"/>
</dbReference>
<gene>
    <name evidence="3" type="ORF">AAP_00930</name>
</gene>
<accession>A0A168D288</accession>
<dbReference type="VEuPathDB" id="FungiDB:AAP_00930"/>
<dbReference type="Proteomes" id="UP000242877">
    <property type="component" value="Unassembled WGS sequence"/>
</dbReference>
<dbReference type="InterPro" id="IPR003034">
    <property type="entry name" value="SAP_dom"/>
</dbReference>
<feature type="compositionally biased region" description="Polar residues" evidence="1">
    <location>
        <begin position="163"/>
        <end position="178"/>
    </location>
</feature>
<dbReference type="InterPro" id="IPR032552">
    <property type="entry name" value="RSB_motif"/>
</dbReference>
<feature type="compositionally biased region" description="Polar residues" evidence="1">
    <location>
        <begin position="187"/>
        <end position="206"/>
    </location>
</feature>
<evidence type="ECO:0000259" key="2">
    <source>
        <dbReference type="Pfam" id="PF02037"/>
    </source>
</evidence>
<name>A0A168D288_9EURO</name>
<feature type="compositionally biased region" description="Polar residues" evidence="1">
    <location>
        <begin position="143"/>
        <end position="152"/>
    </location>
</feature>
<dbReference type="InterPro" id="IPR035979">
    <property type="entry name" value="RBD_domain_sf"/>
</dbReference>
<comment type="caution">
    <text evidence="3">The sequence shown here is derived from an EMBL/GenBank/DDBJ whole genome shotgun (WGS) entry which is preliminary data.</text>
</comment>
<reference evidence="3 4" key="1">
    <citation type="journal article" date="2016" name="Genome Biol. Evol.">
        <title>Divergent and convergent evolution of fungal pathogenicity.</title>
        <authorList>
            <person name="Shang Y."/>
            <person name="Xiao G."/>
            <person name="Zheng P."/>
            <person name="Cen K."/>
            <person name="Zhan S."/>
            <person name="Wang C."/>
        </authorList>
    </citation>
    <scope>NUCLEOTIDE SEQUENCE [LARGE SCALE GENOMIC DNA]</scope>
    <source>
        <strain evidence="3 4">ARSEF 7405</strain>
    </source>
</reference>
<dbReference type="SUPFAM" id="SSF54928">
    <property type="entry name" value="RNA-binding domain, RBD"/>
    <property type="match status" value="1"/>
</dbReference>
<proteinExistence type="predicted"/>
<dbReference type="SUPFAM" id="SSF68906">
    <property type="entry name" value="SAP domain"/>
    <property type="match status" value="1"/>
</dbReference>
<evidence type="ECO:0000313" key="3">
    <source>
        <dbReference type="EMBL" id="KZZ97287.1"/>
    </source>
</evidence>
<keyword evidence="4" id="KW-1185">Reference proteome</keyword>
<organism evidence="3 4">
    <name type="scientific">Ascosphaera apis ARSEF 7405</name>
    <dbReference type="NCBI Taxonomy" id="392613"/>
    <lineage>
        <taxon>Eukaryota</taxon>
        <taxon>Fungi</taxon>
        <taxon>Dikarya</taxon>
        <taxon>Ascomycota</taxon>
        <taxon>Pezizomycotina</taxon>
        <taxon>Eurotiomycetes</taxon>
        <taxon>Eurotiomycetidae</taxon>
        <taxon>Onygenales</taxon>
        <taxon>Ascosphaeraceae</taxon>
        <taxon>Ascosphaera</taxon>
    </lineage>
</organism>
<feature type="compositionally biased region" description="Low complexity" evidence="1">
    <location>
        <begin position="456"/>
        <end position="466"/>
    </location>
</feature>
<feature type="region of interest" description="Disordered" evidence="1">
    <location>
        <begin position="565"/>
        <end position="597"/>
    </location>
</feature>
<dbReference type="AlphaFoldDB" id="A0A168D288"/>
<dbReference type="InterPro" id="IPR034257">
    <property type="entry name" value="Acinus_RRM"/>
</dbReference>
<dbReference type="EMBL" id="AZGZ01000002">
    <property type="protein sequence ID" value="KZZ97287.1"/>
    <property type="molecule type" value="Genomic_DNA"/>
</dbReference>
<dbReference type="PANTHER" id="PTHR47031">
    <property type="entry name" value="SAP DNA-BINDING DOMAIN-CONTAINING PROTEIN"/>
    <property type="match status" value="1"/>
</dbReference>
<feature type="compositionally biased region" description="Basic and acidic residues" evidence="1">
    <location>
        <begin position="117"/>
        <end position="141"/>
    </location>
</feature>
<feature type="compositionally biased region" description="Basic residues" evidence="1">
    <location>
        <begin position="578"/>
        <end position="587"/>
    </location>
</feature>
<feature type="region of interest" description="Disordered" evidence="1">
    <location>
        <begin position="455"/>
        <end position="485"/>
    </location>
</feature>
<feature type="compositionally biased region" description="Polar residues" evidence="1">
    <location>
        <begin position="95"/>
        <end position="115"/>
    </location>
</feature>
<dbReference type="CDD" id="cd12432">
    <property type="entry name" value="RRM_ACINU"/>
    <property type="match status" value="1"/>
</dbReference>
<dbReference type="Pfam" id="PF02037">
    <property type="entry name" value="SAP"/>
    <property type="match status" value="1"/>
</dbReference>